<evidence type="ECO:0000313" key="1">
    <source>
        <dbReference type="EMBL" id="AKU99275.1"/>
    </source>
</evidence>
<dbReference type="STRING" id="1391654.AKJ09_05939"/>
<name>A0A0K1Q0H9_9BACT</name>
<protein>
    <recommendedName>
        <fullName evidence="3">Lipoprotein</fullName>
    </recommendedName>
</protein>
<sequence>MRRSRAAFVAFALLGLGPLTLIVGCGSTGLLQGEDYAPDGAILQAAPTDRDALRDAACGDDCNDAGEASAPVPVGDGSALPSNTCETAREIGSLAGDQPGAILKTQGTCSEWLRFRATEENSGALGAAMKIAVSLVPQGNDFDLYGYVDPNRDQLVCATPTARSETLGSSTNEAIILTWGEGTVANGADDSRNVGLLVYSPYGPCPASAGWSLTIQAIP</sequence>
<dbReference type="Proteomes" id="UP000064967">
    <property type="component" value="Chromosome"/>
</dbReference>
<gene>
    <name evidence="1" type="ORF">AKJ09_05939</name>
</gene>
<dbReference type="KEGG" id="llu:AKJ09_05939"/>
<keyword evidence="2" id="KW-1185">Reference proteome</keyword>
<dbReference type="AlphaFoldDB" id="A0A0K1Q0H9"/>
<evidence type="ECO:0000313" key="2">
    <source>
        <dbReference type="Proteomes" id="UP000064967"/>
    </source>
</evidence>
<dbReference type="PROSITE" id="PS51257">
    <property type="entry name" value="PROKAR_LIPOPROTEIN"/>
    <property type="match status" value="1"/>
</dbReference>
<dbReference type="OrthoDB" id="5537033at2"/>
<organism evidence="1 2">
    <name type="scientific">Labilithrix luteola</name>
    <dbReference type="NCBI Taxonomy" id="1391654"/>
    <lineage>
        <taxon>Bacteria</taxon>
        <taxon>Pseudomonadati</taxon>
        <taxon>Myxococcota</taxon>
        <taxon>Polyangia</taxon>
        <taxon>Polyangiales</taxon>
        <taxon>Labilitrichaceae</taxon>
        <taxon>Labilithrix</taxon>
    </lineage>
</organism>
<dbReference type="RefSeq" id="WP_146650663.1">
    <property type="nucleotide sequence ID" value="NZ_CP012333.1"/>
</dbReference>
<dbReference type="EMBL" id="CP012333">
    <property type="protein sequence ID" value="AKU99275.1"/>
    <property type="molecule type" value="Genomic_DNA"/>
</dbReference>
<reference evidence="1 2" key="1">
    <citation type="submission" date="2015-08" db="EMBL/GenBank/DDBJ databases">
        <authorList>
            <person name="Babu N.S."/>
            <person name="Beckwith C.J."/>
            <person name="Beseler K.G."/>
            <person name="Brison A."/>
            <person name="Carone J.V."/>
            <person name="Caskin T.P."/>
            <person name="Diamond M."/>
            <person name="Durham M.E."/>
            <person name="Foxe J.M."/>
            <person name="Go M."/>
            <person name="Henderson B.A."/>
            <person name="Jones I.B."/>
            <person name="McGettigan J.A."/>
            <person name="Micheletti S.J."/>
            <person name="Nasrallah M.E."/>
            <person name="Ortiz D."/>
            <person name="Piller C.R."/>
            <person name="Privatt S.R."/>
            <person name="Schneider S.L."/>
            <person name="Sharp S."/>
            <person name="Smith T.C."/>
            <person name="Stanton J.D."/>
            <person name="Ullery H.E."/>
            <person name="Wilson R.J."/>
            <person name="Serrano M.G."/>
            <person name="Buck G."/>
            <person name="Lee V."/>
            <person name="Wang Y."/>
            <person name="Carvalho R."/>
            <person name="Voegtly L."/>
            <person name="Shi R."/>
            <person name="Duckworth R."/>
            <person name="Johnson A."/>
            <person name="Loviza R."/>
            <person name="Walstead R."/>
            <person name="Shah Z."/>
            <person name="Kiflezghi M."/>
            <person name="Wade K."/>
            <person name="Ball S.L."/>
            <person name="Bradley K.W."/>
            <person name="Asai D.J."/>
            <person name="Bowman C.A."/>
            <person name="Russell D.A."/>
            <person name="Pope W.H."/>
            <person name="Jacobs-Sera D."/>
            <person name="Hendrix R.W."/>
            <person name="Hatfull G.F."/>
        </authorList>
    </citation>
    <scope>NUCLEOTIDE SEQUENCE [LARGE SCALE GENOMIC DNA]</scope>
    <source>
        <strain evidence="1 2">DSM 27648</strain>
    </source>
</reference>
<evidence type="ECO:0008006" key="3">
    <source>
        <dbReference type="Google" id="ProtNLM"/>
    </source>
</evidence>
<proteinExistence type="predicted"/>
<accession>A0A0K1Q0H9</accession>